<dbReference type="InterPro" id="IPR038770">
    <property type="entry name" value="Na+/solute_symporter_sf"/>
</dbReference>
<evidence type="ECO:0000256" key="6">
    <source>
        <dbReference type="ARBA" id="ARBA00022989"/>
    </source>
</evidence>
<dbReference type="InterPro" id="IPR004776">
    <property type="entry name" value="Mem_transp_PIN-like"/>
</dbReference>
<evidence type="ECO:0000256" key="5">
    <source>
        <dbReference type="ARBA" id="ARBA00022692"/>
    </source>
</evidence>
<evidence type="ECO:0000256" key="1">
    <source>
        <dbReference type="ARBA" id="ARBA00004651"/>
    </source>
</evidence>
<dbReference type="RefSeq" id="WP_353947961.1">
    <property type="nucleotide sequence ID" value="NZ_CP159510.1"/>
</dbReference>
<evidence type="ECO:0000256" key="8">
    <source>
        <dbReference type="SAM" id="Phobius"/>
    </source>
</evidence>
<dbReference type="EMBL" id="CP159510">
    <property type="protein sequence ID" value="XCJ16457.1"/>
    <property type="molecule type" value="Genomic_DNA"/>
</dbReference>
<feature type="transmembrane region" description="Helical" evidence="8">
    <location>
        <begin position="192"/>
        <end position="210"/>
    </location>
</feature>
<name>A0AAU8IEI5_9BACL</name>
<keyword evidence="3" id="KW-0813">Transport</keyword>
<dbReference type="PANTHER" id="PTHR36838:SF1">
    <property type="entry name" value="SLR1864 PROTEIN"/>
    <property type="match status" value="1"/>
</dbReference>
<feature type="transmembrane region" description="Helical" evidence="8">
    <location>
        <begin position="124"/>
        <end position="145"/>
    </location>
</feature>
<dbReference type="AlphaFoldDB" id="A0AAU8IEI5"/>
<evidence type="ECO:0000256" key="7">
    <source>
        <dbReference type="ARBA" id="ARBA00023136"/>
    </source>
</evidence>
<evidence type="ECO:0000313" key="9">
    <source>
        <dbReference type="EMBL" id="XCJ16457.1"/>
    </source>
</evidence>
<feature type="transmembrane region" description="Helical" evidence="8">
    <location>
        <begin position="66"/>
        <end position="85"/>
    </location>
</feature>
<comment type="subcellular location">
    <subcellularLocation>
        <location evidence="1">Cell membrane</location>
        <topology evidence="1">Multi-pass membrane protein</topology>
    </subcellularLocation>
</comment>
<evidence type="ECO:0000256" key="3">
    <source>
        <dbReference type="ARBA" id="ARBA00022448"/>
    </source>
</evidence>
<dbReference type="GO" id="GO:0055085">
    <property type="term" value="P:transmembrane transport"/>
    <property type="evidence" value="ECO:0007669"/>
    <property type="project" value="InterPro"/>
</dbReference>
<dbReference type="Gene3D" id="1.20.1530.20">
    <property type="match status" value="2"/>
</dbReference>
<proteinExistence type="inferred from homology"/>
<reference evidence="9" key="1">
    <citation type="submission" date="2024-06" db="EMBL/GenBank/DDBJ databases">
        <authorList>
            <person name="Fan A."/>
            <person name="Zhang F.Y."/>
            <person name="Zhang L."/>
        </authorList>
    </citation>
    <scope>NUCLEOTIDE SEQUENCE</scope>
    <source>
        <strain evidence="9">Y61</strain>
    </source>
</reference>
<dbReference type="GO" id="GO:0005886">
    <property type="term" value="C:plasma membrane"/>
    <property type="evidence" value="ECO:0007669"/>
    <property type="project" value="UniProtKB-SubCell"/>
</dbReference>
<sequence>MSAYLHLLMSTTVPILIICLSGMLLQQRRPVDTKLLADIGLYIFAPALIVKALTDSRLQGRTVLDIFFFTVIMTLVLWILAFLTAKIFKMPNKTAQALTLTTLFSNSNNYGLPVLLLAFGHRGFALGAIYVIGQIILVNILGMYIASRSSMNGKQALIQISKTPLIYAAIAGAALSLLHQPLPIGIDEAAQLLGTAYPALVLLILGVQLRRTHRSGLHRPEVWTGVILRIMAVPLLATVVLKLLGIHGLLASVLLVQVSMPAAINTVLLAEKYDGDTGMISLIVSITTILSFVYLPVLIYFG</sequence>
<feature type="transmembrane region" description="Helical" evidence="8">
    <location>
        <begin position="165"/>
        <end position="186"/>
    </location>
</feature>
<evidence type="ECO:0000256" key="2">
    <source>
        <dbReference type="ARBA" id="ARBA00010145"/>
    </source>
</evidence>
<gene>
    <name evidence="9" type="ORF">ABNN70_12425</name>
</gene>
<comment type="similarity">
    <text evidence="2">Belongs to the auxin efflux carrier (TC 2.A.69) family.</text>
</comment>
<feature type="transmembrane region" description="Helical" evidence="8">
    <location>
        <begin position="35"/>
        <end position="54"/>
    </location>
</feature>
<evidence type="ECO:0000256" key="4">
    <source>
        <dbReference type="ARBA" id="ARBA00022475"/>
    </source>
</evidence>
<feature type="transmembrane region" description="Helical" evidence="8">
    <location>
        <begin position="282"/>
        <end position="301"/>
    </location>
</feature>
<dbReference type="Pfam" id="PF03547">
    <property type="entry name" value="Mem_trans"/>
    <property type="match status" value="2"/>
</dbReference>
<feature type="transmembrane region" description="Helical" evidence="8">
    <location>
        <begin position="222"/>
        <end position="243"/>
    </location>
</feature>
<accession>A0AAU8IEI5</accession>
<dbReference type="PANTHER" id="PTHR36838">
    <property type="entry name" value="AUXIN EFFLUX CARRIER FAMILY PROTEIN"/>
    <property type="match status" value="1"/>
</dbReference>
<protein>
    <submittedName>
        <fullName evidence="9">AEC family transporter</fullName>
    </submittedName>
</protein>
<keyword evidence="7 8" id="KW-0472">Membrane</keyword>
<keyword evidence="6 8" id="KW-1133">Transmembrane helix</keyword>
<keyword evidence="5 8" id="KW-0812">Transmembrane</keyword>
<feature type="transmembrane region" description="Helical" evidence="8">
    <location>
        <begin position="6"/>
        <end position="23"/>
    </location>
</feature>
<organism evidence="9">
    <name type="scientific">Sporolactobacillus sp. Y61</name>
    <dbReference type="NCBI Taxonomy" id="3160863"/>
    <lineage>
        <taxon>Bacteria</taxon>
        <taxon>Bacillati</taxon>
        <taxon>Bacillota</taxon>
        <taxon>Bacilli</taxon>
        <taxon>Bacillales</taxon>
        <taxon>Sporolactobacillaceae</taxon>
        <taxon>Sporolactobacillus</taxon>
    </lineage>
</organism>
<keyword evidence="4" id="KW-1003">Cell membrane</keyword>